<sequence length="119" mass="13562">MNSPLTLLVVKNIAESLHFYTEILGLKLLEQYDDCIKLKSGAHEIIMFEGTNKATEYAHGYNANSTLLFTVDDLDSRIKVMKSFGVQFVHDSPNENRWGRYSAFKDPSGIVHELFQLHV</sequence>
<protein>
    <submittedName>
        <fullName evidence="2">VOC family protein</fullName>
    </submittedName>
</protein>
<dbReference type="AlphaFoldDB" id="A0A5R9Q844"/>
<comment type="caution">
    <text evidence="2">The sequence shown here is derived from an EMBL/GenBank/DDBJ whole genome shotgun (WGS) entry which is preliminary data.</text>
</comment>
<evidence type="ECO:0000259" key="1">
    <source>
        <dbReference type="PROSITE" id="PS51819"/>
    </source>
</evidence>
<dbReference type="OrthoDB" id="317332at2"/>
<reference evidence="2 3" key="1">
    <citation type="submission" date="2018-01" db="EMBL/GenBank/DDBJ databases">
        <title>Co-occurrence of chitin degradation, pigmentation and bioactivity in marine Pseudoalteromonas.</title>
        <authorList>
            <person name="Paulsen S."/>
            <person name="Gram L."/>
            <person name="Machado H."/>
        </authorList>
    </citation>
    <scope>NUCLEOTIDE SEQUENCE [LARGE SCALE GENOMIC DNA]</scope>
    <source>
        <strain evidence="2 3">S3663</strain>
    </source>
</reference>
<evidence type="ECO:0000313" key="3">
    <source>
        <dbReference type="Proteomes" id="UP000309186"/>
    </source>
</evidence>
<dbReference type="InterPro" id="IPR004360">
    <property type="entry name" value="Glyas_Fos-R_dOase_dom"/>
</dbReference>
<gene>
    <name evidence="2" type="ORF">C1E24_03870</name>
</gene>
<organism evidence="2 3">
    <name type="scientific">Pseudoalteromonas phenolica</name>
    <dbReference type="NCBI Taxonomy" id="161398"/>
    <lineage>
        <taxon>Bacteria</taxon>
        <taxon>Pseudomonadati</taxon>
        <taxon>Pseudomonadota</taxon>
        <taxon>Gammaproteobacteria</taxon>
        <taxon>Alteromonadales</taxon>
        <taxon>Pseudoalteromonadaceae</taxon>
        <taxon>Pseudoalteromonas</taxon>
    </lineage>
</organism>
<dbReference type="SUPFAM" id="SSF54593">
    <property type="entry name" value="Glyoxalase/Bleomycin resistance protein/Dihydroxybiphenyl dioxygenase"/>
    <property type="match status" value="1"/>
</dbReference>
<evidence type="ECO:0000313" key="2">
    <source>
        <dbReference type="EMBL" id="TLX48597.1"/>
    </source>
</evidence>
<dbReference type="RefSeq" id="WP_138478895.1">
    <property type="nucleotide sequence ID" value="NZ_PPSW01000006.1"/>
</dbReference>
<dbReference type="Gene3D" id="3.10.180.10">
    <property type="entry name" value="2,3-Dihydroxybiphenyl 1,2-Dioxygenase, domain 1"/>
    <property type="match status" value="1"/>
</dbReference>
<dbReference type="Pfam" id="PF00903">
    <property type="entry name" value="Glyoxalase"/>
    <property type="match status" value="1"/>
</dbReference>
<dbReference type="PROSITE" id="PS51819">
    <property type="entry name" value="VOC"/>
    <property type="match status" value="1"/>
</dbReference>
<dbReference type="CDD" id="cd06587">
    <property type="entry name" value="VOC"/>
    <property type="match status" value="1"/>
</dbReference>
<name>A0A5R9Q844_9GAMM</name>
<proteinExistence type="predicted"/>
<dbReference type="Proteomes" id="UP000309186">
    <property type="component" value="Unassembled WGS sequence"/>
</dbReference>
<dbReference type="InterPro" id="IPR029068">
    <property type="entry name" value="Glyas_Bleomycin-R_OHBP_Dase"/>
</dbReference>
<accession>A0A5R9Q844</accession>
<dbReference type="InterPro" id="IPR037523">
    <property type="entry name" value="VOC_core"/>
</dbReference>
<feature type="domain" description="VOC" evidence="1">
    <location>
        <begin position="1"/>
        <end position="117"/>
    </location>
</feature>
<dbReference type="EMBL" id="PPSW01000006">
    <property type="protein sequence ID" value="TLX48597.1"/>
    <property type="molecule type" value="Genomic_DNA"/>
</dbReference>